<organism evidence="1 2">
    <name type="scientific">Candolleomyces aberdarensis</name>
    <dbReference type="NCBI Taxonomy" id="2316362"/>
    <lineage>
        <taxon>Eukaryota</taxon>
        <taxon>Fungi</taxon>
        <taxon>Dikarya</taxon>
        <taxon>Basidiomycota</taxon>
        <taxon>Agaricomycotina</taxon>
        <taxon>Agaricomycetes</taxon>
        <taxon>Agaricomycetidae</taxon>
        <taxon>Agaricales</taxon>
        <taxon>Agaricineae</taxon>
        <taxon>Psathyrellaceae</taxon>
        <taxon>Candolleomyces</taxon>
    </lineage>
</organism>
<dbReference type="EMBL" id="SDEE01001478">
    <property type="protein sequence ID" value="RXW11992.1"/>
    <property type="molecule type" value="Genomic_DNA"/>
</dbReference>
<reference evidence="1 2" key="1">
    <citation type="submission" date="2019-01" db="EMBL/GenBank/DDBJ databases">
        <title>Draft genome sequence of Psathyrella aberdarensis IHI B618.</title>
        <authorList>
            <person name="Buettner E."/>
            <person name="Kellner H."/>
        </authorList>
    </citation>
    <scope>NUCLEOTIDE SEQUENCE [LARGE SCALE GENOMIC DNA]</scope>
    <source>
        <strain evidence="1 2">IHI B618</strain>
    </source>
</reference>
<evidence type="ECO:0000313" key="1">
    <source>
        <dbReference type="EMBL" id="RXW11992.1"/>
    </source>
</evidence>
<accession>A0A4Q2CZY3</accession>
<name>A0A4Q2CZY3_9AGAR</name>
<dbReference type="STRING" id="2316362.A0A4Q2CZY3"/>
<proteinExistence type="predicted"/>
<dbReference type="AlphaFoldDB" id="A0A4Q2CZY3"/>
<dbReference type="Proteomes" id="UP000290288">
    <property type="component" value="Unassembled WGS sequence"/>
</dbReference>
<evidence type="ECO:0008006" key="3">
    <source>
        <dbReference type="Google" id="ProtNLM"/>
    </source>
</evidence>
<evidence type="ECO:0000313" key="2">
    <source>
        <dbReference type="Proteomes" id="UP000290288"/>
    </source>
</evidence>
<sequence>METWNPETANFRYQLLPTDNTSLYRQFSRRNGIDVRKSPQYNIDDWLNPDSSDYNKTLAEAIFYYCARSEAGERFKVCISTQEMTSASWRYAHRSQLVLDGTFGVCSSRLLLFIALAQNQDGKGLPIAFFLFSAPTGNRATHAGYNTEILAELLSQWKLHLDKNRPSELDSSTGFEPFVAITDTDTKERAALLRVWVGIILLLCKFHLRQCWTNHRKTAVTGRNGSDDNTSFWKGQVVKDLQSLEIQLIATSNYQEATRLVNMLRIRLQALTANPASSSAAQGGLKHIDYLVANWMPLPLWQSWSEFGRLAASARLNIPVHGVIPTTNHLESFNGILKRKHLAQWLHSGHRLRFDALISLLVTKILPGVYAHHTANQKYKEWLTRRFWNHSDGQDLYQVHQDAIRNKAVPEKTLLCWWAVDDARDNGAVALSLEQRILGITLSDNGNTYLAEVASLTRWNGIMANYRDNKAGACKHLRALRLAIYQYISQGNELATFYFPQTRKEAEDLVTRLKQMSSDLLNAASSSTLDPPGNPEALCAPPVLSFDTYDPVAVQALGDDTTMIGDADDKVETTSSMDIGMDVDGSGTDSELDILIESRESKISQQEAAIAIQLQSKLNFEVQRALPLLYGINSLLDSSSGIQTPFTADIPTSTKTSKSV</sequence>
<keyword evidence="2" id="KW-1185">Reference proteome</keyword>
<comment type="caution">
    <text evidence="1">The sequence shown here is derived from an EMBL/GenBank/DDBJ whole genome shotgun (WGS) entry which is preliminary data.</text>
</comment>
<dbReference type="OrthoDB" id="2422225at2759"/>
<gene>
    <name evidence="1" type="ORF">EST38_g13863</name>
</gene>
<protein>
    <recommendedName>
        <fullName evidence="3">MULE transposase domain-containing protein</fullName>
    </recommendedName>
</protein>